<comment type="caution">
    <text evidence="1">The sequence shown here is derived from an EMBL/GenBank/DDBJ whole genome shotgun (WGS) entry which is preliminary data.</text>
</comment>
<dbReference type="AlphaFoldDB" id="A0A4U0PFV2"/>
<dbReference type="Proteomes" id="UP000310016">
    <property type="component" value="Unassembled WGS sequence"/>
</dbReference>
<evidence type="ECO:0000313" key="2">
    <source>
        <dbReference type="Proteomes" id="UP000310016"/>
    </source>
</evidence>
<evidence type="ECO:0000313" key="1">
    <source>
        <dbReference type="EMBL" id="TJZ66821.1"/>
    </source>
</evidence>
<proteinExistence type="predicted"/>
<dbReference type="RefSeq" id="WP_136774581.1">
    <property type="nucleotide sequence ID" value="NZ_CP156074.1"/>
</dbReference>
<keyword evidence="2" id="KW-1185">Reference proteome</keyword>
<dbReference type="OrthoDB" id="5117958at2"/>
<accession>A0A4U0PFV2</accession>
<reference evidence="1 2" key="1">
    <citation type="submission" date="2019-04" db="EMBL/GenBank/DDBJ databases">
        <title>Chitiniphilus eburnea sp. nov., a novel chitinolytic bacterium isolated from aquaculture sludge.</title>
        <authorList>
            <person name="Sheng M."/>
        </authorList>
    </citation>
    <scope>NUCLEOTIDE SEQUENCE [LARGE SCALE GENOMIC DNA]</scope>
    <source>
        <strain evidence="1 2">HX-2-15</strain>
    </source>
</reference>
<name>A0A4U0PFV2_9NEIS</name>
<organism evidence="1 2">
    <name type="scientific">Chitiniphilus eburneus</name>
    <dbReference type="NCBI Taxonomy" id="2571148"/>
    <lineage>
        <taxon>Bacteria</taxon>
        <taxon>Pseudomonadati</taxon>
        <taxon>Pseudomonadota</taxon>
        <taxon>Betaproteobacteria</taxon>
        <taxon>Neisseriales</taxon>
        <taxon>Chitinibacteraceae</taxon>
        <taxon>Chitiniphilus</taxon>
    </lineage>
</organism>
<protein>
    <submittedName>
        <fullName evidence="1">Uncharacterized protein</fullName>
    </submittedName>
</protein>
<gene>
    <name evidence="1" type="ORF">FAZ21_16685</name>
</gene>
<sequence>MSWLAAHVNTRGALIALPHLIHAEKGLDGLEILLDASQDVVATIIFEDKATTNPRDTVREDVWPEFVKFESGHGVNRLTQQASGILAAAHHPNPTTAVNKISWNTTRRYRISITASKSTPTSRKRLFKDYDKKIQGSIDRRKAEVFVVSDVRAWMANLAAKAIAQVSTF</sequence>
<dbReference type="EMBL" id="SUMF01000029">
    <property type="protein sequence ID" value="TJZ66821.1"/>
    <property type="molecule type" value="Genomic_DNA"/>
</dbReference>